<proteinExistence type="predicted"/>
<evidence type="ECO:0000313" key="2">
    <source>
        <dbReference type="Proteomes" id="UP001232148"/>
    </source>
</evidence>
<name>A0AAD9HAD9_9PEZI</name>
<accession>A0AAD9HAD9</accession>
<sequence>MSPRYYRQLFLGLSALAVLLLWGISLLNGTVAALFKAVGTGGLSPLVPLVGDYTGFPLVDYPVSLLVAFFFQGINGSEEAYQLFLLDAFSGTPPWPGWTRCRRLEAGPVAILTHFICA</sequence>
<protein>
    <submittedName>
        <fullName evidence="1">Uncharacterized protein</fullName>
    </submittedName>
</protein>
<evidence type="ECO:0000313" key="1">
    <source>
        <dbReference type="EMBL" id="KAK2024334.1"/>
    </source>
</evidence>
<keyword evidence="2" id="KW-1185">Reference proteome</keyword>
<gene>
    <name evidence="1" type="ORF">LX32DRAFT_705904</name>
</gene>
<dbReference type="AlphaFoldDB" id="A0AAD9HAD9"/>
<comment type="caution">
    <text evidence="1">The sequence shown here is derived from an EMBL/GenBank/DDBJ whole genome shotgun (WGS) entry which is preliminary data.</text>
</comment>
<reference evidence="1" key="1">
    <citation type="submission" date="2021-06" db="EMBL/GenBank/DDBJ databases">
        <title>Comparative genomics, transcriptomics and evolutionary studies reveal genomic signatures of adaptation to plant cell wall in hemibiotrophic fungi.</title>
        <authorList>
            <consortium name="DOE Joint Genome Institute"/>
            <person name="Baroncelli R."/>
            <person name="Diaz J.F."/>
            <person name="Benocci T."/>
            <person name="Peng M."/>
            <person name="Battaglia E."/>
            <person name="Haridas S."/>
            <person name="Andreopoulos W."/>
            <person name="Labutti K."/>
            <person name="Pangilinan J."/>
            <person name="Floch G.L."/>
            <person name="Makela M.R."/>
            <person name="Henrissat B."/>
            <person name="Grigoriev I.V."/>
            <person name="Crouch J.A."/>
            <person name="De Vries R.P."/>
            <person name="Sukno S.A."/>
            <person name="Thon M.R."/>
        </authorList>
    </citation>
    <scope>NUCLEOTIDE SEQUENCE</scope>
    <source>
        <strain evidence="1">MAFF235873</strain>
    </source>
</reference>
<dbReference type="Proteomes" id="UP001232148">
    <property type="component" value="Unassembled WGS sequence"/>
</dbReference>
<dbReference type="EMBL" id="MU842968">
    <property type="protein sequence ID" value="KAK2024334.1"/>
    <property type="molecule type" value="Genomic_DNA"/>
</dbReference>
<organism evidence="1 2">
    <name type="scientific">Colletotrichum zoysiae</name>
    <dbReference type="NCBI Taxonomy" id="1216348"/>
    <lineage>
        <taxon>Eukaryota</taxon>
        <taxon>Fungi</taxon>
        <taxon>Dikarya</taxon>
        <taxon>Ascomycota</taxon>
        <taxon>Pezizomycotina</taxon>
        <taxon>Sordariomycetes</taxon>
        <taxon>Hypocreomycetidae</taxon>
        <taxon>Glomerellales</taxon>
        <taxon>Glomerellaceae</taxon>
        <taxon>Colletotrichum</taxon>
        <taxon>Colletotrichum graminicola species complex</taxon>
    </lineage>
</organism>